<dbReference type="InterPro" id="IPR007387">
    <property type="entry name" value="TRAP_DctQ"/>
</dbReference>
<feature type="transmembrane region" description="Helical" evidence="9">
    <location>
        <begin position="137"/>
        <end position="160"/>
    </location>
</feature>
<comment type="similarity">
    <text evidence="8 9">Belongs to the TRAP transporter small permease family.</text>
</comment>
<dbReference type="PANTHER" id="PTHR35011">
    <property type="entry name" value="2,3-DIKETO-L-GULONATE TRAP TRANSPORTER SMALL PERMEASE PROTEIN YIAM"/>
    <property type="match status" value="1"/>
</dbReference>
<dbReference type="InterPro" id="IPR055348">
    <property type="entry name" value="DctQ"/>
</dbReference>
<evidence type="ECO:0000313" key="12">
    <source>
        <dbReference type="Proteomes" id="UP000787635"/>
    </source>
</evidence>
<feature type="transmembrane region" description="Helical" evidence="9">
    <location>
        <begin position="55"/>
        <end position="72"/>
    </location>
</feature>
<keyword evidence="12" id="KW-1185">Reference proteome</keyword>
<evidence type="ECO:0000256" key="3">
    <source>
        <dbReference type="ARBA" id="ARBA00022475"/>
    </source>
</evidence>
<keyword evidence="2 9" id="KW-0813">Transport</keyword>
<feature type="domain" description="Tripartite ATP-independent periplasmic transporters DctQ component" evidence="10">
    <location>
        <begin position="31"/>
        <end position="159"/>
    </location>
</feature>
<keyword evidence="4 9" id="KW-0997">Cell inner membrane</keyword>
<evidence type="ECO:0000256" key="5">
    <source>
        <dbReference type="ARBA" id="ARBA00022692"/>
    </source>
</evidence>
<protein>
    <recommendedName>
        <fullName evidence="9">TRAP transporter small permease protein</fullName>
    </recommendedName>
</protein>
<evidence type="ECO:0000256" key="7">
    <source>
        <dbReference type="ARBA" id="ARBA00023136"/>
    </source>
</evidence>
<feature type="transmembrane region" description="Helical" evidence="9">
    <location>
        <begin position="93"/>
        <end position="117"/>
    </location>
</feature>
<comment type="subcellular location">
    <subcellularLocation>
        <location evidence="1 9">Cell inner membrane</location>
        <topology evidence="1 9">Multi-pass membrane protein</topology>
    </subcellularLocation>
</comment>
<evidence type="ECO:0000256" key="2">
    <source>
        <dbReference type="ARBA" id="ARBA00022448"/>
    </source>
</evidence>
<dbReference type="PANTHER" id="PTHR35011:SF10">
    <property type="entry name" value="TRAP TRANSPORTER SMALL PERMEASE PROTEIN"/>
    <property type="match status" value="1"/>
</dbReference>
<evidence type="ECO:0000256" key="6">
    <source>
        <dbReference type="ARBA" id="ARBA00022989"/>
    </source>
</evidence>
<keyword evidence="7 9" id="KW-0472">Membrane</keyword>
<dbReference type="Proteomes" id="UP000787635">
    <property type="component" value="Unassembled WGS sequence"/>
</dbReference>
<accession>A0ABX1EAM9</accession>
<comment type="function">
    <text evidence="9">Part of the tripartite ATP-independent periplasmic (TRAP) transport system.</text>
</comment>
<dbReference type="RefSeq" id="WP_168034975.1">
    <property type="nucleotide sequence ID" value="NZ_JAAVNE010000073.1"/>
</dbReference>
<gene>
    <name evidence="11" type="ORF">HEQ75_25625</name>
</gene>
<keyword evidence="3" id="KW-1003">Cell membrane</keyword>
<comment type="subunit">
    <text evidence="9">The complex comprises the extracytoplasmic solute receptor protein and the two transmembrane proteins.</text>
</comment>
<evidence type="ECO:0000256" key="1">
    <source>
        <dbReference type="ARBA" id="ARBA00004429"/>
    </source>
</evidence>
<reference evidence="11 12" key="1">
    <citation type="submission" date="2020-03" db="EMBL/GenBank/DDBJ databases">
        <title>Roseomonas selenitidurans sp. nov. isolated from urban soil.</title>
        <authorList>
            <person name="Liu H."/>
        </authorList>
    </citation>
    <scope>NUCLEOTIDE SEQUENCE [LARGE SCALE GENOMIC DNA]</scope>
    <source>
        <strain evidence="11 12">BU-1</strain>
    </source>
</reference>
<evidence type="ECO:0000256" key="4">
    <source>
        <dbReference type="ARBA" id="ARBA00022519"/>
    </source>
</evidence>
<evidence type="ECO:0000259" key="10">
    <source>
        <dbReference type="Pfam" id="PF04290"/>
    </source>
</evidence>
<feature type="transmembrane region" description="Helical" evidence="9">
    <location>
        <begin position="12"/>
        <end position="35"/>
    </location>
</feature>
<keyword evidence="5 9" id="KW-0812">Transmembrane</keyword>
<name>A0ABX1EAM9_9PROT</name>
<proteinExistence type="inferred from homology"/>
<keyword evidence="6 9" id="KW-1133">Transmembrane helix</keyword>
<evidence type="ECO:0000313" key="11">
    <source>
        <dbReference type="EMBL" id="NKC34262.1"/>
    </source>
</evidence>
<evidence type="ECO:0000256" key="8">
    <source>
        <dbReference type="ARBA" id="ARBA00038436"/>
    </source>
</evidence>
<comment type="caution">
    <text evidence="11">The sequence shown here is derived from an EMBL/GenBank/DDBJ whole genome shotgun (WGS) entry which is preliminary data.</text>
</comment>
<evidence type="ECO:0000256" key="9">
    <source>
        <dbReference type="RuleBase" id="RU369079"/>
    </source>
</evidence>
<sequence>MATTLATAFDRLVLALSVAMAVLAGVLLASLFVIVQYEVFTRFVLAAPTHWTHEVSTFAISWVGLLAAPYVLRLGSHLEVDLVTTRLPHGIRNLLGIATDLLGACFCGFAAWTGAGFVELAHMMEATSASELDTPLWIPYLVIPLAFGLLALEFVTRAVARTGLVRGRDTTATAIHI</sequence>
<organism evidence="11 12">
    <name type="scientific">Falsiroseomonas selenitidurans</name>
    <dbReference type="NCBI Taxonomy" id="2716335"/>
    <lineage>
        <taxon>Bacteria</taxon>
        <taxon>Pseudomonadati</taxon>
        <taxon>Pseudomonadota</taxon>
        <taxon>Alphaproteobacteria</taxon>
        <taxon>Acetobacterales</taxon>
        <taxon>Roseomonadaceae</taxon>
        <taxon>Falsiroseomonas</taxon>
    </lineage>
</organism>
<dbReference type="Pfam" id="PF04290">
    <property type="entry name" value="DctQ"/>
    <property type="match status" value="1"/>
</dbReference>
<dbReference type="EMBL" id="JAAVNE010000073">
    <property type="protein sequence ID" value="NKC34262.1"/>
    <property type="molecule type" value="Genomic_DNA"/>
</dbReference>